<dbReference type="RefSeq" id="WP_012608229.1">
    <property type="nucleotide sequence ID" value="NC_011766.1"/>
</dbReference>
<organism evidence="1 2">
    <name type="scientific">Desulfurococcus amylolyticus (strain DSM 18924 / JCM 16383 / VKM B-2413 / 1221n)</name>
    <name type="common">Desulfurococcus kamchatkensis</name>
    <dbReference type="NCBI Taxonomy" id="490899"/>
    <lineage>
        <taxon>Archaea</taxon>
        <taxon>Thermoproteota</taxon>
        <taxon>Thermoprotei</taxon>
        <taxon>Desulfurococcales</taxon>
        <taxon>Desulfurococcaceae</taxon>
        <taxon>Desulfurococcus</taxon>
    </lineage>
</organism>
<dbReference type="AlphaFoldDB" id="B8D456"/>
<sequence>MALPRLKEVVELSTLASKVYRYLEPQEYIGRLAPSLGMILQKDLGIADIEVSEEFLDSATFLATTYFREPLVDALRVVNVSLQGVSGAVPVLSLTHAMGLGKTHFLTLLYHLYTKVPIIWNSIKERLPEESRLLTEKANYRVDTARRTLVVAIDLKHVPRERMPYDALFFNTLKIFEKYKKGFLEAEIHKAELSNFEKLLREISRYEPKDAAREFVKALSELAVSIPLLIIVDEVYAAAFEAFAGASGEYVDSVRKVLMFLTSLIDELGGTFPAVLVYASAMQDVQRWRGIIGLRVGDERELLKKAVEYFEDRTRRVAPINVRDVSEEEALEIVKKRAVRLKAPISEVLSDDVIEEIRRALSEIVGDSEATKFIEDLKKTYPFSPVYRELVRKLIVPAYSADFASERLQHLRDLIKISSVILGRVLESGEDAYLISIAHVEHDDIKHLLDEGYANEWRRNTLSWNRFLELVEAETKDHDLVKMVKGAISSVYLKSVTNNMWDLLLMMTKSPDALLPGELDRRALPQRKLILSLVGIVDIAKLGRYPEVLERLNVAPYIHSVERGESRYYYASLFGNPYQLLKDTREGEIRRLRDEEGRLKVGDAIEYVRERLKEYALVSEFKQNAPLSMEFVKVGDFEEVTAHFTEYLNKNEFTILVVSPIDMANKLLVEKARFEDILEGIKRSISKNMGKIKSPNMFAVVVPYVNEETLERLVSSLAEIRASEIVVNMLKSDMGMSKFAEHTAERHRSLLELVRKPEEEFKRIVMEIVARFREKLEIYAQQLSSAAVQNFTSDFISLFKKVVTFDPSTGNIEIHDLAISIDKQPETLGGVFASLPVWITNAVGGRLKVAGATEISASIAEWIKSIVSTDRVRKELRERGEYRYSISSIVDGLARGWRDIPIKPKSLESVESAIKNLLRGRVIQTDDKEFKLIEVDVEKDDLIIRPKEVPPPLPPPKGVGIGITGFETSGVDNVNMALGGIARNKELVRLLSVEIQVGSDAKIEVRGSLDKISGLLEVLIKYLNRYRNSITSCRLVVQLAKLYEKDEALQMVKSMGLSPGGVRLIESREQ</sequence>
<dbReference type="HOGENOM" id="CLU_317759_0_0_2"/>
<evidence type="ECO:0000313" key="2">
    <source>
        <dbReference type="Proteomes" id="UP000006903"/>
    </source>
</evidence>
<dbReference type="Pfam" id="PF04465">
    <property type="entry name" value="DUF499"/>
    <property type="match status" value="1"/>
</dbReference>
<protein>
    <submittedName>
        <fullName evidence="1">Uncharacterized protein</fullName>
    </submittedName>
</protein>
<dbReference type="SUPFAM" id="SSF52540">
    <property type="entry name" value="P-loop containing nucleoside triphosphate hydrolases"/>
    <property type="match status" value="1"/>
</dbReference>
<name>B8D456_DESA1</name>
<dbReference type="InterPro" id="IPR007555">
    <property type="entry name" value="DUF499"/>
</dbReference>
<evidence type="ECO:0000313" key="1">
    <source>
        <dbReference type="EMBL" id="ACL10887.1"/>
    </source>
</evidence>
<accession>B8D456</accession>
<dbReference type="KEGG" id="dka:DKAM_0561"/>
<dbReference type="GeneID" id="7171754"/>
<gene>
    <name evidence="1" type="ordered locus">DKAM_0561</name>
</gene>
<dbReference type="EMBL" id="CP001140">
    <property type="protein sequence ID" value="ACL10887.1"/>
    <property type="molecule type" value="Genomic_DNA"/>
</dbReference>
<dbReference type="STRING" id="490899.DKAM_0561"/>
<dbReference type="eggNOG" id="arCOG00887">
    <property type="taxonomic scope" value="Archaea"/>
</dbReference>
<dbReference type="InterPro" id="IPR027417">
    <property type="entry name" value="P-loop_NTPase"/>
</dbReference>
<dbReference type="Proteomes" id="UP000006903">
    <property type="component" value="Chromosome"/>
</dbReference>
<proteinExistence type="predicted"/>
<reference evidence="1 2" key="1">
    <citation type="journal article" date="2009" name="J. Bacteriol.">
        <title>Complete genome sequence of the anaerobic, protein-degrading hyperthermophilic crenarchaeon Desulfurococcus kamchatkensis.</title>
        <authorList>
            <person name="Ravin N.V."/>
            <person name="Mardanov A.V."/>
            <person name="Beletsky A.V."/>
            <person name="Kublanov I.V."/>
            <person name="Kolganova T.V."/>
            <person name="Lebedinsky A.V."/>
            <person name="Chernyh N.A."/>
            <person name="Bonch-Osmolovskaya E.A."/>
            <person name="Skryabin K.G."/>
        </authorList>
    </citation>
    <scope>NUCLEOTIDE SEQUENCE [LARGE SCALE GENOMIC DNA]</scope>
    <source>
        <strain evidence="2">DSM 18924 / JCM 16383 / VKM B-2413 / 1221n</strain>
    </source>
</reference>